<dbReference type="GO" id="GO:0016301">
    <property type="term" value="F:kinase activity"/>
    <property type="evidence" value="ECO:0007669"/>
    <property type="project" value="UniProtKB-KW"/>
</dbReference>
<keyword evidence="6" id="KW-0808">Transferase</keyword>
<keyword evidence="7" id="KW-1185">Reference proteome</keyword>
<dbReference type="EMBL" id="FOAA01000008">
    <property type="protein sequence ID" value="SEL04687.1"/>
    <property type="molecule type" value="Genomic_DNA"/>
</dbReference>
<keyword evidence="3" id="KW-0804">Transcription</keyword>
<evidence type="ECO:0000259" key="4">
    <source>
        <dbReference type="PROSITE" id="PS50042"/>
    </source>
</evidence>
<keyword evidence="6" id="KW-0418">Kinase</keyword>
<dbReference type="PANTHER" id="PTHR24567:SF74">
    <property type="entry name" value="HTH-TYPE TRANSCRIPTIONAL REGULATOR ARCR"/>
    <property type="match status" value="1"/>
</dbReference>
<dbReference type="InterPro" id="IPR014710">
    <property type="entry name" value="RmlC-like_jellyroll"/>
</dbReference>
<dbReference type="RefSeq" id="WP_090253447.1">
    <property type="nucleotide sequence ID" value="NZ_FOAA01000008.1"/>
</dbReference>
<dbReference type="OrthoDB" id="9777588at2"/>
<keyword evidence="2" id="KW-0238">DNA-binding</keyword>
<feature type="domain" description="Cyclic nucleotide-binding" evidence="4">
    <location>
        <begin position="11"/>
        <end position="132"/>
    </location>
</feature>
<dbReference type="CDD" id="cd00038">
    <property type="entry name" value="CAP_ED"/>
    <property type="match status" value="1"/>
</dbReference>
<evidence type="ECO:0000313" key="7">
    <source>
        <dbReference type="Proteomes" id="UP000199256"/>
    </source>
</evidence>
<reference evidence="7" key="1">
    <citation type="submission" date="2016-10" db="EMBL/GenBank/DDBJ databases">
        <authorList>
            <person name="Varghese N."/>
            <person name="Submissions S."/>
        </authorList>
    </citation>
    <scope>NUCLEOTIDE SEQUENCE [LARGE SCALE GENOMIC DNA]</scope>
    <source>
        <strain evidence="7">DSM 241</strain>
    </source>
</reference>
<evidence type="ECO:0000256" key="3">
    <source>
        <dbReference type="ARBA" id="ARBA00023163"/>
    </source>
</evidence>
<gene>
    <name evidence="6" type="ORF">SAMN05444515_10897</name>
</gene>
<keyword evidence="1" id="KW-0805">Transcription regulation</keyword>
<dbReference type="Pfam" id="PF13545">
    <property type="entry name" value="HTH_Crp_2"/>
    <property type="match status" value="1"/>
</dbReference>
<dbReference type="GO" id="GO:0003700">
    <property type="term" value="F:DNA-binding transcription factor activity"/>
    <property type="evidence" value="ECO:0007669"/>
    <property type="project" value="TreeGrafter"/>
</dbReference>
<dbReference type="PANTHER" id="PTHR24567">
    <property type="entry name" value="CRP FAMILY TRANSCRIPTIONAL REGULATORY PROTEIN"/>
    <property type="match status" value="1"/>
</dbReference>
<dbReference type="InterPro" id="IPR000595">
    <property type="entry name" value="cNMP-bd_dom"/>
</dbReference>
<name>A0A1H7M264_9GAMM</name>
<dbReference type="GO" id="GO:0005829">
    <property type="term" value="C:cytosol"/>
    <property type="evidence" value="ECO:0007669"/>
    <property type="project" value="TreeGrafter"/>
</dbReference>
<dbReference type="Proteomes" id="UP000199256">
    <property type="component" value="Unassembled WGS sequence"/>
</dbReference>
<dbReference type="Pfam" id="PF00027">
    <property type="entry name" value="cNMP_binding"/>
    <property type="match status" value="1"/>
</dbReference>
<dbReference type="AlphaFoldDB" id="A0A1H7M264"/>
<dbReference type="InterPro" id="IPR012318">
    <property type="entry name" value="HTH_CRP"/>
</dbReference>
<dbReference type="Gene3D" id="1.10.10.10">
    <property type="entry name" value="Winged helix-like DNA-binding domain superfamily/Winged helix DNA-binding domain"/>
    <property type="match status" value="1"/>
</dbReference>
<evidence type="ECO:0000256" key="2">
    <source>
        <dbReference type="ARBA" id="ARBA00023125"/>
    </source>
</evidence>
<proteinExistence type="predicted"/>
<dbReference type="Gene3D" id="2.60.120.10">
    <property type="entry name" value="Jelly Rolls"/>
    <property type="match status" value="1"/>
</dbReference>
<feature type="domain" description="HTH crp-type" evidence="5">
    <location>
        <begin position="146"/>
        <end position="213"/>
    </location>
</feature>
<protein>
    <submittedName>
        <fullName evidence="6">cAMP-binding domain of CRP or a regulatory subunit of cAMP-dependent protein kinases</fullName>
    </submittedName>
</protein>
<dbReference type="SUPFAM" id="SSF46785">
    <property type="entry name" value="Winged helix' DNA-binding domain"/>
    <property type="match status" value="1"/>
</dbReference>
<evidence type="ECO:0000313" key="6">
    <source>
        <dbReference type="EMBL" id="SEL04687.1"/>
    </source>
</evidence>
<dbReference type="PROSITE" id="PS51063">
    <property type="entry name" value="HTH_CRP_2"/>
    <property type="match status" value="1"/>
</dbReference>
<dbReference type="InterPro" id="IPR036388">
    <property type="entry name" value="WH-like_DNA-bd_sf"/>
</dbReference>
<dbReference type="SUPFAM" id="SSF51206">
    <property type="entry name" value="cAMP-binding domain-like"/>
    <property type="match status" value="1"/>
</dbReference>
<organism evidence="6 7">
    <name type="scientific">Ectothiorhodospira marina</name>
    <dbReference type="NCBI Taxonomy" id="1396821"/>
    <lineage>
        <taxon>Bacteria</taxon>
        <taxon>Pseudomonadati</taxon>
        <taxon>Pseudomonadota</taxon>
        <taxon>Gammaproteobacteria</taxon>
        <taxon>Chromatiales</taxon>
        <taxon>Ectothiorhodospiraceae</taxon>
        <taxon>Ectothiorhodospira</taxon>
    </lineage>
</organism>
<dbReference type="InterPro" id="IPR036390">
    <property type="entry name" value="WH_DNA-bd_sf"/>
</dbReference>
<dbReference type="InterPro" id="IPR018490">
    <property type="entry name" value="cNMP-bd_dom_sf"/>
</dbReference>
<dbReference type="SMART" id="SM00419">
    <property type="entry name" value="HTH_CRP"/>
    <property type="match status" value="1"/>
</dbReference>
<evidence type="ECO:0000256" key="1">
    <source>
        <dbReference type="ARBA" id="ARBA00023015"/>
    </source>
</evidence>
<dbReference type="InterPro" id="IPR050397">
    <property type="entry name" value="Env_Response_Regulators"/>
</dbReference>
<evidence type="ECO:0000259" key="5">
    <source>
        <dbReference type="PROSITE" id="PS51063"/>
    </source>
</evidence>
<accession>A0A1H7M264</accession>
<dbReference type="PROSITE" id="PS50042">
    <property type="entry name" value="CNMP_BINDING_3"/>
    <property type="match status" value="1"/>
</dbReference>
<dbReference type="GO" id="GO:0003677">
    <property type="term" value="F:DNA binding"/>
    <property type="evidence" value="ECO:0007669"/>
    <property type="project" value="UniProtKB-KW"/>
</dbReference>
<dbReference type="SMART" id="SM00100">
    <property type="entry name" value="cNMP"/>
    <property type="match status" value="1"/>
</dbReference>
<sequence>MNLQELQRLHLFEPLDSDQLGRIQSSLRERHYRAGEPLFAQGDPAAHFFLVKSGTMKLYLLSRDGDEKVVEVIQSGQLFAEAVMFMDEGRYPVSASALSDTHLVIFDNSCFLQLLAESPDLALKLLGSVSRRMHGLLSHIDELTLHNATYRLVSYLLAQVHAQAGQVRLAIPKQVIASRLSMKPETLSRILGRLRERGLLAVQGETLVLLDEAGLRRVLE</sequence>
<dbReference type="STRING" id="1396821.SAMN05444515_10897"/>